<accession>A0A261TSD2</accession>
<dbReference type="AlphaFoldDB" id="A0A261TSD2"/>
<dbReference type="InterPro" id="IPR032623">
    <property type="entry name" value="FecR_N"/>
</dbReference>
<feature type="transmembrane region" description="Helical" evidence="1">
    <location>
        <begin position="93"/>
        <end position="111"/>
    </location>
</feature>
<dbReference type="Pfam" id="PF04773">
    <property type="entry name" value="FecR"/>
    <property type="match status" value="1"/>
</dbReference>
<feature type="domain" description="FecR N-terminal" evidence="3">
    <location>
        <begin position="24"/>
        <end position="65"/>
    </location>
</feature>
<dbReference type="Gene3D" id="2.60.120.1440">
    <property type="match status" value="1"/>
</dbReference>
<dbReference type="Proteomes" id="UP000216885">
    <property type="component" value="Unassembled WGS sequence"/>
</dbReference>
<proteinExistence type="predicted"/>
<keyword evidence="1" id="KW-1133">Transmembrane helix</keyword>
<evidence type="ECO:0000259" key="2">
    <source>
        <dbReference type="Pfam" id="PF04773"/>
    </source>
</evidence>
<dbReference type="EMBL" id="NEVQ01000021">
    <property type="protein sequence ID" value="OZI52355.1"/>
    <property type="molecule type" value="Genomic_DNA"/>
</dbReference>
<protein>
    <submittedName>
        <fullName evidence="4">Iron dicitrate transport regulator FecR</fullName>
    </submittedName>
</protein>
<organism evidence="4 5">
    <name type="scientific">Bordetella genomosp. 4</name>
    <dbReference type="NCBI Taxonomy" id="463044"/>
    <lineage>
        <taxon>Bacteria</taxon>
        <taxon>Pseudomonadati</taxon>
        <taxon>Pseudomonadota</taxon>
        <taxon>Betaproteobacteria</taxon>
        <taxon>Burkholderiales</taxon>
        <taxon>Alcaligenaceae</taxon>
        <taxon>Bordetella</taxon>
    </lineage>
</organism>
<name>A0A261TSD2_9BORD</name>
<dbReference type="PANTHER" id="PTHR30273">
    <property type="entry name" value="PERIPLASMIC SIGNAL SENSOR AND SIGMA FACTOR ACTIVATOR FECR-RELATED"/>
    <property type="match status" value="1"/>
</dbReference>
<evidence type="ECO:0000256" key="1">
    <source>
        <dbReference type="SAM" id="Phobius"/>
    </source>
</evidence>
<evidence type="ECO:0000313" key="4">
    <source>
        <dbReference type="EMBL" id="OZI52355.1"/>
    </source>
</evidence>
<dbReference type="InterPro" id="IPR006860">
    <property type="entry name" value="FecR"/>
</dbReference>
<dbReference type="PANTHER" id="PTHR30273:SF2">
    <property type="entry name" value="PROTEIN FECR"/>
    <property type="match status" value="1"/>
</dbReference>
<reference evidence="4 5" key="1">
    <citation type="submission" date="2017-05" db="EMBL/GenBank/DDBJ databases">
        <title>Complete and WGS of Bordetella genogroups.</title>
        <authorList>
            <person name="Spilker T."/>
            <person name="LiPuma J."/>
        </authorList>
    </citation>
    <scope>NUCLEOTIDE SEQUENCE [LARGE SCALE GENOMIC DNA]</scope>
    <source>
        <strain evidence="4 5">AU9919</strain>
    </source>
</reference>
<keyword evidence="1" id="KW-0812">Transmembrane</keyword>
<evidence type="ECO:0000259" key="3">
    <source>
        <dbReference type="Pfam" id="PF16220"/>
    </source>
</evidence>
<comment type="caution">
    <text evidence="4">The sequence shown here is derived from an EMBL/GenBank/DDBJ whole genome shotgun (WGS) entry which is preliminary data.</text>
</comment>
<evidence type="ECO:0000313" key="5">
    <source>
        <dbReference type="Proteomes" id="UP000216885"/>
    </source>
</evidence>
<gene>
    <name evidence="4" type="ORF">CAL20_20590</name>
</gene>
<dbReference type="InterPro" id="IPR012373">
    <property type="entry name" value="Ferrdict_sens_TM"/>
</dbReference>
<dbReference type="GO" id="GO:0016989">
    <property type="term" value="F:sigma factor antagonist activity"/>
    <property type="evidence" value="ECO:0007669"/>
    <property type="project" value="TreeGrafter"/>
</dbReference>
<keyword evidence="1" id="KW-0472">Membrane</keyword>
<sequence length="331" mass="36336">MSRVPTTATALYAGGVPLAPRVAEEASRWYVLFMSGSASEADRHAWEAWRHASPDHERAWTHLTRADARLDALSGSAAYNALSLDRRKSRRRTVLAILGAAICGTPALWAADRMRWVRLSPDYESAVGQQRTVMLADGTTVLLNTDTAIDAVYEASMRRVRLRQGEILVSTGHEGGYRGTPFLVETAHGRIRALGTRFTVRDDGDATTVGLLDGNVEIEAAAGGRRLLLQPGQIVRYNATSIEPVRMLQTHDTAWVRTELAADNMRLDQFLAELSRYRPGLIFCDSEVGGLRISGLFPLSDTDKVLAAVARLLPVTVSQRTPYWVHVSASL</sequence>
<feature type="domain" description="FecR protein" evidence="2">
    <location>
        <begin position="122"/>
        <end position="217"/>
    </location>
</feature>
<dbReference type="PIRSF" id="PIRSF018266">
    <property type="entry name" value="FecR"/>
    <property type="match status" value="1"/>
</dbReference>
<dbReference type="Pfam" id="PF16220">
    <property type="entry name" value="DUF4880"/>
    <property type="match status" value="1"/>
</dbReference>
<dbReference type="RefSeq" id="WP_094838846.1">
    <property type="nucleotide sequence ID" value="NZ_NEVQ01000021.1"/>
</dbReference>
<keyword evidence="5" id="KW-1185">Reference proteome</keyword>